<reference evidence="4 5" key="1">
    <citation type="submission" date="2019-01" db="EMBL/GenBank/DDBJ databases">
        <title>Muriicola soli sp. nov., isolated from soil.</title>
        <authorList>
            <person name="Kang H.J."/>
            <person name="Kim S.B."/>
        </authorList>
    </citation>
    <scope>NUCLEOTIDE SEQUENCE [LARGE SCALE GENOMIC DNA]</scope>
    <source>
        <strain evidence="4 5">MMS17-SY002</strain>
    </source>
</reference>
<accession>A0A411E6Y2</accession>
<evidence type="ECO:0000313" key="5">
    <source>
        <dbReference type="Proteomes" id="UP000290889"/>
    </source>
</evidence>
<dbReference type="SUPFAM" id="SSF53474">
    <property type="entry name" value="alpha/beta-Hydrolases"/>
    <property type="match status" value="1"/>
</dbReference>
<evidence type="ECO:0000313" key="4">
    <source>
        <dbReference type="EMBL" id="QBA63397.1"/>
    </source>
</evidence>
<evidence type="ECO:0008006" key="6">
    <source>
        <dbReference type="Google" id="ProtNLM"/>
    </source>
</evidence>
<dbReference type="InterPro" id="IPR029058">
    <property type="entry name" value="AB_hydrolase_fold"/>
</dbReference>
<dbReference type="GO" id="GO:0016042">
    <property type="term" value="P:lipid catabolic process"/>
    <property type="evidence" value="ECO:0007669"/>
    <property type="project" value="UniProtKB-KW"/>
</dbReference>
<gene>
    <name evidence="4" type="ORF">EQY75_01840</name>
</gene>
<sequence>MNKIPFYVLFALVSIQVYPQADTVKLMAESGPFAVGTMTYEWTDASRFANYTTHSEDKRTLVAQIWYPAAVGDSDRLAPYNAISKDYQKVVGHSFSRPAFHPSVQNTNLILLAPGRGTERFLYTTLSEDLASYGFVVVSVDMPMIGYTIFGDGSIIKPSAEFQPPPGMMGGPYEKVDEFFEAPTKMGVLDLQFVYEQLKDLNEADPNQRFTGKLDLDAIGIFGHSLGGRIAGKYTSDNNHVKAYAAMEGIPPRVVRYQGLINIPTAMLCSRDTFPYAEKNYNSFIQNAPSPVYKVIMDQFGHNSVTDNPFIYPESFSYPIDPQLALEISRKLITGYFVMQLRGEGDLKKDLEGIEQLIITKHSNE</sequence>
<dbReference type="Proteomes" id="UP000290889">
    <property type="component" value="Chromosome"/>
</dbReference>
<evidence type="ECO:0000256" key="1">
    <source>
        <dbReference type="ARBA" id="ARBA00022801"/>
    </source>
</evidence>
<organism evidence="4 5">
    <name type="scientific">Muriicola soli</name>
    <dbReference type="NCBI Taxonomy" id="2507538"/>
    <lineage>
        <taxon>Bacteria</taxon>
        <taxon>Pseudomonadati</taxon>
        <taxon>Bacteroidota</taxon>
        <taxon>Flavobacteriia</taxon>
        <taxon>Flavobacteriales</taxon>
        <taxon>Flavobacteriaceae</taxon>
        <taxon>Muriicola</taxon>
    </lineage>
</organism>
<keyword evidence="2" id="KW-0442">Lipid degradation</keyword>
<dbReference type="RefSeq" id="WP_129602345.1">
    <property type="nucleotide sequence ID" value="NZ_CP035544.1"/>
</dbReference>
<dbReference type="AlphaFoldDB" id="A0A411E6Y2"/>
<evidence type="ECO:0000256" key="3">
    <source>
        <dbReference type="ARBA" id="ARBA00023098"/>
    </source>
</evidence>
<evidence type="ECO:0000256" key="2">
    <source>
        <dbReference type="ARBA" id="ARBA00022963"/>
    </source>
</evidence>
<dbReference type="OrthoDB" id="9814760at2"/>
<dbReference type="PANTHER" id="PTHR10272:SF0">
    <property type="entry name" value="PLATELET-ACTIVATING FACTOR ACETYLHYDROLASE"/>
    <property type="match status" value="1"/>
</dbReference>
<name>A0A411E6Y2_9FLAO</name>
<keyword evidence="5" id="KW-1185">Reference proteome</keyword>
<dbReference type="EMBL" id="CP035544">
    <property type="protein sequence ID" value="QBA63397.1"/>
    <property type="molecule type" value="Genomic_DNA"/>
</dbReference>
<dbReference type="PANTHER" id="PTHR10272">
    <property type="entry name" value="PLATELET-ACTIVATING FACTOR ACETYLHYDROLASE"/>
    <property type="match status" value="1"/>
</dbReference>
<dbReference type="KEGG" id="mur:EQY75_01840"/>
<keyword evidence="1" id="KW-0378">Hydrolase</keyword>
<keyword evidence="3" id="KW-0443">Lipid metabolism</keyword>
<protein>
    <recommendedName>
        <fullName evidence="6">Alpha/beta hydrolase</fullName>
    </recommendedName>
</protein>
<dbReference type="GO" id="GO:0003847">
    <property type="term" value="F:1-alkyl-2-acetylglycerophosphocholine esterase activity"/>
    <property type="evidence" value="ECO:0007669"/>
    <property type="project" value="TreeGrafter"/>
</dbReference>
<dbReference type="Gene3D" id="3.40.50.1820">
    <property type="entry name" value="alpha/beta hydrolase"/>
    <property type="match status" value="1"/>
</dbReference>
<proteinExistence type="predicted"/>